<dbReference type="STRING" id="1090322.MettiDRAFT_0933"/>
<feature type="domain" description="DUF6996" evidence="1">
    <location>
        <begin position="8"/>
        <end position="78"/>
    </location>
</feature>
<dbReference type="OrthoDB" id="112342at2157"/>
<keyword evidence="5" id="KW-1185">Reference proteome</keyword>
<dbReference type="AlphaFoldDB" id="W9DQ35"/>
<dbReference type="Proteomes" id="UP000019483">
    <property type="component" value="Unassembled WGS sequence"/>
</dbReference>
<sequence>MVSVSLNDAAWQKVFDHFEIEKQLDENGCAYVTAVDMKSIGGREPRLMAKHDTMESRPQIFKRNKCVIFPVINGKYIIFRDRKPYSYYKFQSLLDDLPVEEYQTQIDISKFDSFSQSKEFSESQAIDYAYVISLLKNFTGEQDLFLTIRGRYRSADFDFILPEQDHQVNVSGVQIEVDSGYESFDKIYLIEVKVGKRDDFHIRQLYYPYRDWITKSDKEIIPIFFLYTNGLFYLTEFKFGEKFGETTIVRKRCFVVNDTPTLDVRIDSLLKSVRIEDEPVLVPYPQADDLDKVIDVVANIENGYNTKESISLYFDFHERQADYYGNAAIYLGLIERSESSAGRFHLTEFGNKLLNASSRSERNDLLLRQLLKKATFNEIFMQLYQDDFDEDVLNKTFVSSVIRKHTPLTGTTPDRRASTVISWFKWMLKNISFE</sequence>
<dbReference type="GO" id="GO:0004519">
    <property type="term" value="F:endonuclease activity"/>
    <property type="evidence" value="ECO:0007669"/>
    <property type="project" value="UniProtKB-KW"/>
</dbReference>
<dbReference type="InterPro" id="IPR054266">
    <property type="entry name" value="DUF6997"/>
</dbReference>
<comment type="caution">
    <text evidence="4">The sequence shown here is derived from an EMBL/GenBank/DDBJ whole genome shotgun (WGS) entry which is preliminary data.</text>
</comment>
<dbReference type="Pfam" id="PF22515">
    <property type="entry name" value="DUF6996"/>
    <property type="match status" value="1"/>
</dbReference>
<feature type="domain" description="DUF7226" evidence="3">
    <location>
        <begin position="292"/>
        <end position="431"/>
    </location>
</feature>
<dbReference type="Pfam" id="PF23871">
    <property type="entry name" value="DUF7226"/>
    <property type="match status" value="1"/>
</dbReference>
<keyword evidence="4" id="KW-0378">Hydrolase</keyword>
<accession>W9DQ35</accession>
<keyword evidence="4" id="KW-0255">Endonuclease</keyword>
<organism evidence="4 5">
    <name type="scientific">Methanolobus tindarius DSM 2278</name>
    <dbReference type="NCBI Taxonomy" id="1090322"/>
    <lineage>
        <taxon>Archaea</taxon>
        <taxon>Methanobacteriati</taxon>
        <taxon>Methanobacteriota</taxon>
        <taxon>Stenosarchaea group</taxon>
        <taxon>Methanomicrobia</taxon>
        <taxon>Methanosarcinales</taxon>
        <taxon>Methanosarcinaceae</taxon>
        <taxon>Methanolobus</taxon>
    </lineage>
</organism>
<name>W9DQ35_METTI</name>
<evidence type="ECO:0000259" key="2">
    <source>
        <dbReference type="Pfam" id="PF22518"/>
    </source>
</evidence>
<dbReference type="InterPro" id="IPR055650">
    <property type="entry name" value="DUF7226"/>
</dbReference>
<feature type="domain" description="DUF6997" evidence="2">
    <location>
        <begin position="103"/>
        <end position="252"/>
    </location>
</feature>
<gene>
    <name evidence="4" type="ORF">MettiDRAFT_0933</name>
</gene>
<evidence type="ECO:0000259" key="3">
    <source>
        <dbReference type="Pfam" id="PF23871"/>
    </source>
</evidence>
<keyword evidence="4" id="KW-0540">Nuclease</keyword>
<protein>
    <submittedName>
        <fullName evidence="4">AlwI restriction endonuclease</fullName>
    </submittedName>
</protein>
<proteinExistence type="predicted"/>
<evidence type="ECO:0000313" key="4">
    <source>
        <dbReference type="EMBL" id="ETA67508.1"/>
    </source>
</evidence>
<evidence type="ECO:0000259" key="1">
    <source>
        <dbReference type="Pfam" id="PF22515"/>
    </source>
</evidence>
<dbReference type="Pfam" id="PF22518">
    <property type="entry name" value="DUF6997"/>
    <property type="match status" value="1"/>
</dbReference>
<reference evidence="4 5" key="1">
    <citation type="submission" date="2013-08" db="EMBL/GenBank/DDBJ databases">
        <authorList>
            <consortium name="DOE Joint Genome Institute"/>
            <person name="Eisen J."/>
            <person name="Huntemann M."/>
            <person name="Han J."/>
            <person name="Chen A."/>
            <person name="Kyrpides N."/>
            <person name="Mavromatis K."/>
            <person name="Markowitz V."/>
            <person name="Palaniappan K."/>
            <person name="Ivanova N."/>
            <person name="Schaumberg A."/>
            <person name="Pati A."/>
            <person name="Liolios K."/>
            <person name="Nordberg H.P."/>
            <person name="Cantor M.N."/>
            <person name="Hua S.X."/>
            <person name="Woyke T."/>
        </authorList>
    </citation>
    <scope>NUCLEOTIDE SEQUENCE [LARGE SCALE GENOMIC DNA]</scope>
    <source>
        <strain evidence="4 5">DSM 2278</strain>
    </source>
</reference>
<evidence type="ECO:0000313" key="5">
    <source>
        <dbReference type="Proteomes" id="UP000019483"/>
    </source>
</evidence>
<dbReference type="InterPro" id="IPR054265">
    <property type="entry name" value="DUF6996"/>
</dbReference>
<dbReference type="RefSeq" id="WP_023844644.1">
    <property type="nucleotide sequence ID" value="NZ_AZAJ01000001.1"/>
</dbReference>
<dbReference type="EMBL" id="AZAJ01000001">
    <property type="protein sequence ID" value="ETA67508.1"/>
    <property type="molecule type" value="Genomic_DNA"/>
</dbReference>